<reference evidence="6" key="1">
    <citation type="submission" date="2019-05" db="EMBL/GenBank/DDBJ databases">
        <title>Annotation for the trematode Paragonimus heterotremus.</title>
        <authorList>
            <person name="Choi Y.-J."/>
        </authorList>
    </citation>
    <scope>NUCLEOTIDE SEQUENCE</scope>
    <source>
        <strain evidence="6">LC</strain>
    </source>
</reference>
<feature type="compositionally biased region" description="Basic residues" evidence="3">
    <location>
        <begin position="771"/>
        <end position="780"/>
    </location>
</feature>
<dbReference type="InterPro" id="IPR002713">
    <property type="entry name" value="FF_domain"/>
</dbReference>
<evidence type="ECO:0000256" key="1">
    <source>
        <dbReference type="ARBA" id="ARBA00022737"/>
    </source>
</evidence>
<dbReference type="Proteomes" id="UP000748531">
    <property type="component" value="Unassembled WGS sequence"/>
</dbReference>
<feature type="compositionally biased region" description="Acidic residues" evidence="3">
    <location>
        <begin position="784"/>
        <end position="800"/>
    </location>
</feature>
<feature type="domain" description="WW" evidence="4">
    <location>
        <begin position="39"/>
        <end position="72"/>
    </location>
</feature>
<dbReference type="InterPro" id="IPR039726">
    <property type="entry name" value="Prp40-like"/>
</dbReference>
<dbReference type="AlphaFoldDB" id="A0A8J4SFA8"/>
<feature type="region of interest" description="Disordered" evidence="3">
    <location>
        <begin position="180"/>
        <end position="199"/>
    </location>
</feature>
<evidence type="ECO:0000259" key="5">
    <source>
        <dbReference type="PROSITE" id="PS51676"/>
    </source>
</evidence>
<feature type="domain" description="WW" evidence="4">
    <location>
        <begin position="85"/>
        <end position="113"/>
    </location>
</feature>
<feature type="compositionally biased region" description="Basic and acidic residues" evidence="3">
    <location>
        <begin position="668"/>
        <end position="677"/>
    </location>
</feature>
<evidence type="ECO:0000313" key="6">
    <source>
        <dbReference type="EMBL" id="KAF5394938.1"/>
    </source>
</evidence>
<evidence type="ECO:0000313" key="7">
    <source>
        <dbReference type="Proteomes" id="UP000748531"/>
    </source>
</evidence>
<dbReference type="GO" id="GO:0071004">
    <property type="term" value="C:U2-type prespliceosome"/>
    <property type="evidence" value="ECO:0007669"/>
    <property type="project" value="TreeGrafter"/>
</dbReference>
<dbReference type="PROSITE" id="PS51676">
    <property type="entry name" value="FF"/>
    <property type="match status" value="2"/>
</dbReference>
<evidence type="ECO:0000256" key="3">
    <source>
        <dbReference type="SAM" id="MobiDB-lite"/>
    </source>
</evidence>
<dbReference type="Gene3D" id="1.10.10.440">
    <property type="entry name" value="FF domain"/>
    <property type="match status" value="5"/>
</dbReference>
<dbReference type="SMART" id="SM00456">
    <property type="entry name" value="WW"/>
    <property type="match status" value="2"/>
</dbReference>
<keyword evidence="1" id="KW-0677">Repeat</keyword>
<dbReference type="PANTHER" id="PTHR11864">
    <property type="entry name" value="PRE-MRNA-PROCESSING PROTEIN PRP40"/>
    <property type="match status" value="1"/>
</dbReference>
<accession>A0A8J4SFA8</accession>
<dbReference type="GO" id="GO:0003723">
    <property type="term" value="F:RNA binding"/>
    <property type="evidence" value="ECO:0007669"/>
    <property type="project" value="TreeGrafter"/>
</dbReference>
<keyword evidence="2" id="KW-0175">Coiled coil</keyword>
<feature type="compositionally biased region" description="Low complexity" evidence="3">
    <location>
        <begin position="687"/>
        <end position="699"/>
    </location>
</feature>
<dbReference type="EMBL" id="LUCH01017487">
    <property type="protein sequence ID" value="KAF5394938.1"/>
    <property type="molecule type" value="Genomic_DNA"/>
</dbReference>
<dbReference type="SUPFAM" id="SSF81698">
    <property type="entry name" value="FF domain"/>
    <property type="match status" value="5"/>
</dbReference>
<dbReference type="PANTHER" id="PTHR11864:SF0">
    <property type="entry name" value="PRP40 PRE-MRNA PROCESSING FACTOR 40 HOMOLOG A (YEAST)"/>
    <property type="match status" value="1"/>
</dbReference>
<dbReference type="FunFam" id="1.10.10.440:FF:000003">
    <property type="entry name" value="Pre-mRNA processing factor 40 homolog A"/>
    <property type="match status" value="1"/>
</dbReference>
<keyword evidence="7" id="KW-1185">Reference proteome</keyword>
<feature type="coiled-coil region" evidence="2">
    <location>
        <begin position="284"/>
        <end position="311"/>
    </location>
</feature>
<protein>
    <submittedName>
        <fullName evidence="6">Pre-mRNA-processing factor A</fullName>
    </submittedName>
</protein>
<evidence type="ECO:0000259" key="4">
    <source>
        <dbReference type="PROSITE" id="PS50020"/>
    </source>
</evidence>
<comment type="caution">
    <text evidence="6">The sequence shown here is derived from an EMBL/GenBank/DDBJ whole genome shotgun (WGS) entry which is preliminary data.</text>
</comment>
<dbReference type="PROSITE" id="PS50020">
    <property type="entry name" value="WW_DOMAIN_2"/>
    <property type="match status" value="2"/>
</dbReference>
<organism evidence="6 7">
    <name type="scientific">Paragonimus heterotremus</name>
    <dbReference type="NCBI Taxonomy" id="100268"/>
    <lineage>
        <taxon>Eukaryota</taxon>
        <taxon>Metazoa</taxon>
        <taxon>Spiralia</taxon>
        <taxon>Lophotrochozoa</taxon>
        <taxon>Platyhelminthes</taxon>
        <taxon>Trematoda</taxon>
        <taxon>Digenea</taxon>
        <taxon>Plagiorchiida</taxon>
        <taxon>Troglotremata</taxon>
        <taxon>Troglotrematidae</taxon>
        <taxon>Paragonimus</taxon>
    </lineage>
</organism>
<feature type="compositionally biased region" description="Basic residues" evidence="3">
    <location>
        <begin position="657"/>
        <end position="667"/>
    </location>
</feature>
<proteinExistence type="predicted"/>
<feature type="domain" description="FF" evidence="5">
    <location>
        <begin position="445"/>
        <end position="505"/>
    </location>
</feature>
<dbReference type="Pfam" id="PF00397">
    <property type="entry name" value="WW"/>
    <property type="match status" value="2"/>
</dbReference>
<sequence length="809" mass="93795">MAGYHSYTTGFSHPYAPVAYLPTAIPTATATTVAPVPSMTSESQWVEHSSHDGRKYYYNVVTHQTTWEKPQELKTTRELILTNCPWKEFKSETGKPYYFNEHTKQSVWVKPQELIDAELQAEAAAAVPTTLDSKDISLQLLGTPCTPVTPKDDAGKPPEPSAIEKAMLATLGSFDVSAANNTDNIPIPPPPSTDVSSDVKVEKSVVEDSDRMYSSRNSRSSPAPMHEYKTRGEMAEGLRRLFRDCNVPGGATWEQALKLIVVDPRYSFLKNFSEKKQIFNVYKTQRLKEEKEEQRLRAKQAKEDLERFLLRHTKLHSTMSYRKVDQLLSDAREWTVVPDRDRRELFEDVMQLISKRERDEAKVLRKRNVKVFREILRGMLNLTFRTTWSEAQQMLLDNTKFTGDVELQSLDKEDALVCFEEHICMLEQEHDEERERERRKQKRLQRKNREAFIVLLDELHEQKLLTSTSMWKDLYSIISRDDRFHKMLAQRGSTPLDLFKFYVEALKARYPAERKIVKEIIKDRNYVVDLSTTFEEFVERISKDERSKGIDEGNLRLSFESLLEKAQGRERERQRDDARRLRKLEQNFCEMLCSAKFIRPDTTWEEIRDRLENHPAFSAISLESERIRVFKDYLISLDSAAAAAAAAAAADGEKSRRGGRKEKHHHKTDMMEAPEQRKRTKDRKRVASSSPNPSEASANRQSDVDLGTTDSSKRKHRKSKKSKRKKSKHHKHHKQSTSHRPGDEELEEGEAADDDDEEDDEAAAAEDRENRRSRKKHRRAQSSDPEDGEEVDSVSEDEVYERESKRKRR</sequence>
<dbReference type="Pfam" id="PF25432">
    <property type="entry name" value="FF_PRPF40A"/>
    <property type="match status" value="1"/>
</dbReference>
<dbReference type="CDD" id="cd00201">
    <property type="entry name" value="WW"/>
    <property type="match status" value="2"/>
</dbReference>
<feature type="domain" description="FF" evidence="5">
    <location>
        <begin position="580"/>
        <end position="636"/>
    </location>
</feature>
<evidence type="ECO:0000256" key="2">
    <source>
        <dbReference type="SAM" id="Coils"/>
    </source>
</evidence>
<dbReference type="Gene3D" id="2.20.70.10">
    <property type="match status" value="2"/>
</dbReference>
<dbReference type="OrthoDB" id="187617at2759"/>
<dbReference type="PROSITE" id="PS01159">
    <property type="entry name" value="WW_DOMAIN_1"/>
    <property type="match status" value="1"/>
</dbReference>
<dbReference type="InterPro" id="IPR036020">
    <property type="entry name" value="WW_dom_sf"/>
</dbReference>
<gene>
    <name evidence="6" type="ORF">PHET_09339</name>
</gene>
<dbReference type="InterPro" id="IPR036517">
    <property type="entry name" value="FF_domain_sf"/>
</dbReference>
<dbReference type="FunFam" id="1.10.10.440:FF:000002">
    <property type="entry name" value="pre-mRNA-processing factor 40 homolog A isoform X1"/>
    <property type="match status" value="1"/>
</dbReference>
<dbReference type="Pfam" id="PF01846">
    <property type="entry name" value="FF"/>
    <property type="match status" value="3"/>
</dbReference>
<dbReference type="InterPro" id="IPR001202">
    <property type="entry name" value="WW_dom"/>
</dbReference>
<dbReference type="GO" id="GO:0045292">
    <property type="term" value="P:mRNA cis splicing, via spliceosome"/>
    <property type="evidence" value="ECO:0007669"/>
    <property type="project" value="InterPro"/>
</dbReference>
<dbReference type="SMART" id="SM00441">
    <property type="entry name" value="FF"/>
    <property type="match status" value="5"/>
</dbReference>
<dbReference type="SUPFAM" id="SSF51045">
    <property type="entry name" value="WW domain"/>
    <property type="match status" value="2"/>
</dbReference>
<name>A0A8J4SFA8_9TREM</name>
<dbReference type="GO" id="GO:0005685">
    <property type="term" value="C:U1 snRNP"/>
    <property type="evidence" value="ECO:0007669"/>
    <property type="project" value="TreeGrafter"/>
</dbReference>
<feature type="compositionally biased region" description="Acidic residues" evidence="3">
    <location>
        <begin position="744"/>
        <end position="764"/>
    </location>
</feature>
<feature type="compositionally biased region" description="Basic residues" evidence="3">
    <location>
        <begin position="713"/>
        <end position="737"/>
    </location>
</feature>
<feature type="region of interest" description="Disordered" evidence="3">
    <location>
        <begin position="649"/>
        <end position="809"/>
    </location>
</feature>